<dbReference type="PROSITE" id="PS50106">
    <property type="entry name" value="PDZ"/>
    <property type="match status" value="1"/>
</dbReference>
<dbReference type="AlphaFoldDB" id="A0A848KYQ0"/>
<evidence type="ECO:0000256" key="4">
    <source>
        <dbReference type="SAM" id="MobiDB-lite"/>
    </source>
</evidence>
<feature type="compositionally biased region" description="Gly residues" evidence="4">
    <location>
        <begin position="145"/>
        <end position="157"/>
    </location>
</feature>
<organism evidence="7 8">
    <name type="scientific">Gordonia asplenii</name>
    <dbReference type="NCBI Taxonomy" id="2725283"/>
    <lineage>
        <taxon>Bacteria</taxon>
        <taxon>Bacillati</taxon>
        <taxon>Actinomycetota</taxon>
        <taxon>Actinomycetes</taxon>
        <taxon>Mycobacteriales</taxon>
        <taxon>Gordoniaceae</taxon>
        <taxon>Gordonia</taxon>
    </lineage>
</organism>
<dbReference type="InterPro" id="IPR009003">
    <property type="entry name" value="Peptidase_S1_PA"/>
</dbReference>
<keyword evidence="3" id="KW-0378">Hydrolase</keyword>
<evidence type="ECO:0000259" key="6">
    <source>
        <dbReference type="PROSITE" id="PS50106"/>
    </source>
</evidence>
<dbReference type="PANTHER" id="PTHR43343:SF3">
    <property type="entry name" value="PROTEASE DO-LIKE 8, CHLOROPLASTIC"/>
    <property type="match status" value="1"/>
</dbReference>
<keyword evidence="8" id="KW-1185">Reference proteome</keyword>
<dbReference type="SMART" id="SM00228">
    <property type="entry name" value="PDZ"/>
    <property type="match status" value="1"/>
</dbReference>
<dbReference type="InterPro" id="IPR001478">
    <property type="entry name" value="PDZ"/>
</dbReference>
<dbReference type="SUPFAM" id="SSF50494">
    <property type="entry name" value="Trypsin-like serine proteases"/>
    <property type="match status" value="1"/>
</dbReference>
<dbReference type="Pfam" id="PF13180">
    <property type="entry name" value="PDZ_2"/>
    <property type="match status" value="1"/>
</dbReference>
<dbReference type="Gene3D" id="2.30.42.10">
    <property type="match status" value="1"/>
</dbReference>
<keyword evidence="5" id="KW-0812">Transmembrane</keyword>
<feature type="transmembrane region" description="Helical" evidence="5">
    <location>
        <begin position="186"/>
        <end position="210"/>
    </location>
</feature>
<evidence type="ECO:0000256" key="2">
    <source>
        <dbReference type="ARBA" id="ARBA00022670"/>
    </source>
</evidence>
<comment type="caution">
    <text evidence="7">The sequence shown here is derived from an EMBL/GenBank/DDBJ whole genome shotgun (WGS) entry which is preliminary data.</text>
</comment>
<dbReference type="Gene3D" id="2.40.10.10">
    <property type="entry name" value="Trypsin-like serine proteases"/>
    <property type="match status" value="2"/>
</dbReference>
<evidence type="ECO:0000256" key="5">
    <source>
        <dbReference type="SAM" id="Phobius"/>
    </source>
</evidence>
<dbReference type="RefSeq" id="WP_170193071.1">
    <property type="nucleotide sequence ID" value="NZ_JABBNB010000004.1"/>
</dbReference>
<feature type="compositionally biased region" description="Polar residues" evidence="4">
    <location>
        <begin position="10"/>
        <end position="36"/>
    </location>
</feature>
<proteinExistence type="inferred from homology"/>
<dbReference type="Pfam" id="PF13365">
    <property type="entry name" value="Trypsin_2"/>
    <property type="match status" value="1"/>
</dbReference>
<feature type="region of interest" description="Disordered" evidence="4">
    <location>
        <begin position="460"/>
        <end position="489"/>
    </location>
</feature>
<dbReference type="GO" id="GO:0006508">
    <property type="term" value="P:proteolysis"/>
    <property type="evidence" value="ECO:0007669"/>
    <property type="project" value="UniProtKB-KW"/>
</dbReference>
<feature type="domain" description="PDZ" evidence="6">
    <location>
        <begin position="449"/>
        <end position="506"/>
    </location>
</feature>
<dbReference type="Proteomes" id="UP000550729">
    <property type="component" value="Unassembled WGS sequence"/>
</dbReference>
<comment type="similarity">
    <text evidence="1">Belongs to the peptidase S1C family.</text>
</comment>
<sequence>MTGDDRDNGDQTPNPFGSGGEQPSENPGSGQPTFDQSGHGGAHRSSGEQPTSSAGDQLGSGTSPFSSPQPTQPGYSDQQFGSGQFGSGQFPAQPGSGQFGAQPSGFGQPGDPASNPVQSGAGFGHPPTTPGNFAYGQGDYPPGTYGQGAYGQGGFGQGDPAQQYGAAPQFQQAPAAPKRRGAGTKAAIGVGVVALALVAGGAGAATYSALDNDTATTAITGPLGGDPNESNTPVEAPAGSVQAVAASVLPTVVSIIVQEGNAEGEGSGVVLKSDGTIMTNNHVVSVGGDRPASKVTVAFEDGSRASATVVGADAVSDIAVIKVNKSGLKPITIGTSKNLVVGQDVIAIGSPLGLAGTVTTGIISSLNRPVSTSRTGSTTSVIDAIQTDAAINPGNSGGALVNARGALIGVNTAIATTGGSDSSGSARSGSIGLGFAIPVDQAIAVANQLIESGKAQHSSLGVSVRDDSTDPLQAGAPVSDVTPNGPAARAGIPKGAIITKLGDRTIASGDALVAAVRSYQPGAVVPVTYTAGGQTKTVQVTLGTLPTS</sequence>
<dbReference type="InterPro" id="IPR001940">
    <property type="entry name" value="Peptidase_S1C"/>
</dbReference>
<reference evidence="7 8" key="1">
    <citation type="submission" date="2020-04" db="EMBL/GenBank/DDBJ databases">
        <title>Gordonia sp. nov. TBRC 11910.</title>
        <authorList>
            <person name="Suriyachadkun C."/>
        </authorList>
    </citation>
    <scope>NUCLEOTIDE SEQUENCE [LARGE SCALE GENOMIC DNA]</scope>
    <source>
        <strain evidence="7 8">TBRC 11910</strain>
    </source>
</reference>
<feature type="region of interest" description="Disordered" evidence="4">
    <location>
        <begin position="1"/>
        <end position="178"/>
    </location>
</feature>
<name>A0A848KYQ0_9ACTN</name>
<evidence type="ECO:0000313" key="8">
    <source>
        <dbReference type="Proteomes" id="UP000550729"/>
    </source>
</evidence>
<dbReference type="PRINTS" id="PR00834">
    <property type="entry name" value="PROTEASES2C"/>
</dbReference>
<dbReference type="InterPro" id="IPR043504">
    <property type="entry name" value="Peptidase_S1_PA_chymotrypsin"/>
</dbReference>
<feature type="compositionally biased region" description="Low complexity" evidence="4">
    <location>
        <begin position="158"/>
        <end position="176"/>
    </location>
</feature>
<accession>A0A848KYQ0</accession>
<dbReference type="InterPro" id="IPR036034">
    <property type="entry name" value="PDZ_sf"/>
</dbReference>
<dbReference type="EMBL" id="JABBNB010000004">
    <property type="protein sequence ID" value="NMO00558.1"/>
    <property type="molecule type" value="Genomic_DNA"/>
</dbReference>
<keyword evidence="2" id="KW-0645">Protease</keyword>
<gene>
    <name evidence="7" type="ORF">HH308_04930</name>
</gene>
<evidence type="ECO:0000313" key="7">
    <source>
        <dbReference type="EMBL" id="NMO00558.1"/>
    </source>
</evidence>
<keyword evidence="5" id="KW-0472">Membrane</keyword>
<evidence type="ECO:0000256" key="1">
    <source>
        <dbReference type="ARBA" id="ARBA00010541"/>
    </source>
</evidence>
<protein>
    <submittedName>
        <fullName evidence="7">PDZ domain-containing protein</fullName>
    </submittedName>
</protein>
<feature type="compositionally biased region" description="Low complexity" evidence="4">
    <location>
        <begin position="59"/>
        <end position="95"/>
    </location>
</feature>
<dbReference type="GO" id="GO:0004252">
    <property type="term" value="F:serine-type endopeptidase activity"/>
    <property type="evidence" value="ECO:0007669"/>
    <property type="project" value="InterPro"/>
</dbReference>
<keyword evidence="5" id="KW-1133">Transmembrane helix</keyword>
<dbReference type="PANTHER" id="PTHR43343">
    <property type="entry name" value="PEPTIDASE S12"/>
    <property type="match status" value="1"/>
</dbReference>
<evidence type="ECO:0000256" key="3">
    <source>
        <dbReference type="ARBA" id="ARBA00022801"/>
    </source>
</evidence>
<dbReference type="InterPro" id="IPR051201">
    <property type="entry name" value="Chloro_Bact_Ser_Proteases"/>
</dbReference>
<dbReference type="SUPFAM" id="SSF50156">
    <property type="entry name" value="PDZ domain-like"/>
    <property type="match status" value="1"/>
</dbReference>